<reference evidence="2" key="1">
    <citation type="submission" date="2016-10" db="EMBL/GenBank/DDBJ databases">
        <authorList>
            <person name="Varghese N."/>
            <person name="Submissions S."/>
        </authorList>
    </citation>
    <scope>NUCLEOTIDE SEQUENCE [LARGE SCALE GENOMIC DNA]</scope>
    <source>
        <strain evidence="2">DSM 28463</strain>
    </source>
</reference>
<accession>A0A1I5FGX0</accession>
<dbReference type="AlphaFoldDB" id="A0A1I5FGX0"/>
<evidence type="ECO:0000313" key="1">
    <source>
        <dbReference type="EMBL" id="SFO23007.1"/>
    </source>
</evidence>
<dbReference type="STRING" id="1005928.SAMN04487859_1203"/>
<organism evidence="1 2">
    <name type="scientific">Roseovarius lutimaris</name>
    <dbReference type="NCBI Taxonomy" id="1005928"/>
    <lineage>
        <taxon>Bacteria</taxon>
        <taxon>Pseudomonadati</taxon>
        <taxon>Pseudomonadota</taxon>
        <taxon>Alphaproteobacteria</taxon>
        <taxon>Rhodobacterales</taxon>
        <taxon>Roseobacteraceae</taxon>
        <taxon>Roseovarius</taxon>
    </lineage>
</organism>
<proteinExistence type="predicted"/>
<protein>
    <submittedName>
        <fullName evidence="1">Uncharacterized protein</fullName>
    </submittedName>
</protein>
<dbReference type="EMBL" id="FOVP01000020">
    <property type="protein sequence ID" value="SFO23007.1"/>
    <property type="molecule type" value="Genomic_DNA"/>
</dbReference>
<keyword evidence="2" id="KW-1185">Reference proteome</keyword>
<evidence type="ECO:0000313" key="2">
    <source>
        <dbReference type="Proteomes" id="UP000198599"/>
    </source>
</evidence>
<gene>
    <name evidence="1" type="ORF">SAMN04487859_1203</name>
</gene>
<sequence length="63" mass="7093">MALSVHFQSEPASDCVPNYPWVPGFEVLLREGISEFSAVSHVCYIFNVQPALYETSFTICDHL</sequence>
<name>A0A1I5FGX0_9RHOB</name>
<dbReference type="Proteomes" id="UP000198599">
    <property type="component" value="Unassembled WGS sequence"/>
</dbReference>